<dbReference type="AlphaFoldDB" id="A0A813B0G5"/>
<organism evidence="1 2">
    <name type="scientific">Symbiodinium necroappetens</name>
    <dbReference type="NCBI Taxonomy" id="1628268"/>
    <lineage>
        <taxon>Eukaryota</taxon>
        <taxon>Sar</taxon>
        <taxon>Alveolata</taxon>
        <taxon>Dinophyceae</taxon>
        <taxon>Suessiales</taxon>
        <taxon>Symbiodiniaceae</taxon>
        <taxon>Symbiodinium</taxon>
    </lineage>
</organism>
<protein>
    <submittedName>
        <fullName evidence="1">Uncharacterized protein</fullName>
    </submittedName>
</protein>
<reference evidence="1" key="1">
    <citation type="submission" date="2021-02" db="EMBL/GenBank/DDBJ databases">
        <authorList>
            <person name="Dougan E. K."/>
            <person name="Rhodes N."/>
            <person name="Thang M."/>
            <person name="Chan C."/>
        </authorList>
    </citation>
    <scope>NUCLEOTIDE SEQUENCE</scope>
</reference>
<sequence>VARLVLFAKSQLPGVEVLMSKKDIAGAFRLLWVDPKDVELFAGDLPWAPEEMEDGEDVAGEGMTIVYLVSSFGFSGSPESGQCGARRDLSWSFESRILVDDNVLVEPLIGLRPWVASEVYELGVKTLLGDAAVNREKDLVEGPFRTFQTVWGLDMDTATEEIHLPERRIQKGANLLAEPTFEYGNKDVTVRAVQRFRGIATGWTVIVPGLKNELKAADRFLGGERDGGARVRPKLNDVNDEEELDEAWRDLWELFEEARWLCARPETWPLKFGGSMRELLPIRERLALPGEWDAGTVFVSSDATKLMIAAVDWNHGLVMRMPAKDTAVWVQRCSDEEDTAIHVAEMLSFLAFACHVGENWQGRVVLYGGDNQVVRQWIGTRKAGTAVGRLMVRMLNLVDACSDEEFEALIHERSWKVVDVREALRQAVADSERFGPCLLAWGPEDRDVLMQLKERRLHRAVPTSLRPAWSDFHAVELCGPGRAVVDFVNTVEAAGGRARRAEWTGPVLPGEVVLASLPPDAHGKILRRVTEAAINGPALLIVLEGPKAANWELAQSCLTAASWFSELGEFLTTEFGELAVRRRVCLVGAPHRPVEGALHSTTSRGILAHPMGSVIEPTRKVQQEDWIYPEQVILDSGIPREPLLPLLKGHFWIKGERHNLHSTGGPLRWPLRSGEGVEDCVVWDPRGPPGAVRRLTEEEIWRCQGRDAAQWAELGSKGLSPQERLVEGGKATGVQTAA</sequence>
<feature type="non-terminal residue" evidence="1">
    <location>
        <position position="738"/>
    </location>
</feature>
<evidence type="ECO:0000313" key="2">
    <source>
        <dbReference type="Proteomes" id="UP000601435"/>
    </source>
</evidence>
<dbReference type="Proteomes" id="UP000601435">
    <property type="component" value="Unassembled WGS sequence"/>
</dbReference>
<feature type="non-terminal residue" evidence="1">
    <location>
        <position position="1"/>
    </location>
</feature>
<dbReference type="OrthoDB" id="126027at2759"/>
<dbReference type="EMBL" id="CAJNJA010064339">
    <property type="protein sequence ID" value="CAE7882407.1"/>
    <property type="molecule type" value="Genomic_DNA"/>
</dbReference>
<proteinExistence type="predicted"/>
<gene>
    <name evidence="1" type="ORF">SNEC2469_LOCUS29026</name>
</gene>
<name>A0A813B0G5_9DINO</name>
<comment type="caution">
    <text evidence="1">The sequence shown here is derived from an EMBL/GenBank/DDBJ whole genome shotgun (WGS) entry which is preliminary data.</text>
</comment>
<accession>A0A813B0G5</accession>
<evidence type="ECO:0000313" key="1">
    <source>
        <dbReference type="EMBL" id="CAE7882407.1"/>
    </source>
</evidence>
<keyword evidence="2" id="KW-1185">Reference proteome</keyword>